<sequence length="541" mass="59902">MKAKTITLALCLLAGFASCSNNEDNNNEQEKTTQGLQFSFTEEDFGADEEQTRTTVNHKPEIVDLGDCEAEVTVENEPAQPQAHTRTIAGPTHYTIRAYQGGALKGQISGTFNGTVFTPDASSSDRMLLPHGTYDFVAYNDDVTASGNDLTVTRDKVGTARIGTTTENINQDPKQYVSFSMKHVGARLRTQFVCQKDLPAISATLEPTATNIIPVSVTYNPMTKTYTGTNGAWTAETSNSPASVETKYNESDYGKNYSYTSTSNYHYFLPATEGSKLKLSFITGKVFWKATQSGTLSQLNGTLMMQANKSYLVKIKLKPNYLYLMSDGTTGHFKDTTFGGGSKTPIAVVVDEAKRTAMALYTVNVGSNYQWTSPAYYTTQVNKDMKTTLADLLTLENGYDETWDASASMDNITVKGNSADFPAFKACDNYTPYVSMSGTMVGKKWYLPAYGEWKYVFSNLGFGDISTITKWDTYQWYGRLASGAFTQVSGSGFIGGSYYWSSSEYNSSNACFVYPTERYMNWGYYGSRKDYVARVRPFIHY</sequence>
<dbReference type="STRING" id="76123.AS203_06490"/>
<evidence type="ECO:0008006" key="4">
    <source>
        <dbReference type="Google" id="ProtNLM"/>
    </source>
</evidence>
<name>A0A0S2KKF9_9BACT</name>
<evidence type="ECO:0000313" key="2">
    <source>
        <dbReference type="EMBL" id="ALO48768.1"/>
    </source>
</evidence>
<dbReference type="KEGG" id="peo:AS203_06490"/>
<protein>
    <recommendedName>
        <fullName evidence="4">Fibrobacter succinogenes major paralogous domain-containing protein</fullName>
    </recommendedName>
</protein>
<dbReference type="Proteomes" id="UP000056252">
    <property type="component" value="Chromosome"/>
</dbReference>
<gene>
    <name evidence="2" type="ORF">AS203_06490</name>
</gene>
<evidence type="ECO:0000313" key="3">
    <source>
        <dbReference type="Proteomes" id="UP000056252"/>
    </source>
</evidence>
<feature type="signal peptide" evidence="1">
    <location>
        <begin position="1"/>
        <end position="19"/>
    </location>
</feature>
<dbReference type="AlphaFoldDB" id="A0A0S2KKF9"/>
<reference evidence="3" key="1">
    <citation type="submission" date="2015-11" db="EMBL/GenBank/DDBJ databases">
        <authorList>
            <person name="Holder M.E."/>
            <person name="Ajami N.J."/>
            <person name="Petrosino J.F."/>
        </authorList>
    </citation>
    <scope>NUCLEOTIDE SEQUENCE [LARGE SCALE GENOMIC DNA]</scope>
    <source>
        <strain evidence="3">F0113</strain>
    </source>
</reference>
<dbReference type="EMBL" id="CP013195">
    <property type="protein sequence ID" value="ALO48768.1"/>
    <property type="molecule type" value="Genomic_DNA"/>
</dbReference>
<feature type="chain" id="PRO_5006601801" description="Fibrobacter succinogenes major paralogous domain-containing protein" evidence="1">
    <location>
        <begin position="20"/>
        <end position="541"/>
    </location>
</feature>
<keyword evidence="3" id="KW-1185">Reference proteome</keyword>
<proteinExistence type="predicted"/>
<dbReference type="PROSITE" id="PS51257">
    <property type="entry name" value="PROKAR_LIPOPROTEIN"/>
    <property type="match status" value="1"/>
</dbReference>
<evidence type="ECO:0000256" key="1">
    <source>
        <dbReference type="SAM" id="SignalP"/>
    </source>
</evidence>
<accession>A0A0S2KKF9</accession>
<keyword evidence="1" id="KW-0732">Signal</keyword>
<organism evidence="2 3">
    <name type="scientific">Hoylesella enoeca</name>
    <dbReference type="NCBI Taxonomy" id="76123"/>
    <lineage>
        <taxon>Bacteria</taxon>
        <taxon>Pseudomonadati</taxon>
        <taxon>Bacteroidota</taxon>
        <taxon>Bacteroidia</taxon>
        <taxon>Bacteroidales</taxon>
        <taxon>Prevotellaceae</taxon>
        <taxon>Hoylesella</taxon>
    </lineage>
</organism>
<dbReference type="RefSeq" id="WP_025066483.1">
    <property type="nucleotide sequence ID" value="NZ_CP013195.1"/>
</dbReference>